<evidence type="ECO:0000256" key="5">
    <source>
        <dbReference type="ARBA" id="ARBA00023163"/>
    </source>
</evidence>
<dbReference type="Pfam" id="PF08281">
    <property type="entry name" value="Sigma70_r4_2"/>
    <property type="match status" value="1"/>
</dbReference>
<proteinExistence type="inferred from homology"/>
<dbReference type="Pfam" id="PF04542">
    <property type="entry name" value="Sigma70_r2"/>
    <property type="match status" value="1"/>
</dbReference>
<feature type="domain" description="RNA polymerase sigma factor 70 region 4 type 2" evidence="8">
    <location>
        <begin position="123"/>
        <end position="173"/>
    </location>
</feature>
<dbReference type="InterPro" id="IPR036388">
    <property type="entry name" value="WH-like_DNA-bd_sf"/>
</dbReference>
<reference evidence="10" key="1">
    <citation type="journal article" date="2019" name="Int. J. Syst. Evol. Microbiol.">
        <title>The Global Catalogue of Microorganisms (GCM) 10K type strain sequencing project: providing services to taxonomists for standard genome sequencing and annotation.</title>
        <authorList>
            <consortium name="The Broad Institute Genomics Platform"/>
            <consortium name="The Broad Institute Genome Sequencing Center for Infectious Disease"/>
            <person name="Wu L."/>
            <person name="Ma J."/>
        </authorList>
    </citation>
    <scope>NUCLEOTIDE SEQUENCE [LARGE SCALE GENOMIC DNA]</scope>
    <source>
        <strain evidence="10">JCM 18459</strain>
    </source>
</reference>
<accession>A0ABP9P5B9</accession>
<keyword evidence="3" id="KW-0731">Sigma factor</keyword>
<evidence type="ECO:0000259" key="7">
    <source>
        <dbReference type="Pfam" id="PF04542"/>
    </source>
</evidence>
<evidence type="ECO:0000313" key="9">
    <source>
        <dbReference type="EMBL" id="GAA5140904.1"/>
    </source>
</evidence>
<evidence type="ECO:0000256" key="2">
    <source>
        <dbReference type="ARBA" id="ARBA00023015"/>
    </source>
</evidence>
<keyword evidence="10" id="KW-1185">Reference proteome</keyword>
<gene>
    <name evidence="9" type="ORF">GCM10023340_01780</name>
</gene>
<protein>
    <submittedName>
        <fullName evidence="9">SigE family RNA polymerase sigma factor</fullName>
    </submittedName>
</protein>
<dbReference type="PANTHER" id="PTHR43133:SF50">
    <property type="entry name" value="ECF RNA POLYMERASE SIGMA FACTOR SIGM"/>
    <property type="match status" value="1"/>
</dbReference>
<dbReference type="InterPro" id="IPR013324">
    <property type="entry name" value="RNA_pol_sigma_r3/r4-like"/>
</dbReference>
<sequence>MPPADPGSLVRRAEGAGGVHHGRVDDGDGFEAFVAVETPRLLRVAYGLTGNPHDAWDLVQESLVRVGVRWRRLHDQNPGGYAQTVLVRLDVDRHRRRRRETPSDRAVVADRPVELDAPIDPALVAALAVLPARQRAAVVLRTVEDLDHAAIAERLGCSAPTARTHLRRGLARLRDLLAAADTDAEEEVRPRA</sequence>
<dbReference type="SUPFAM" id="SSF88946">
    <property type="entry name" value="Sigma2 domain of RNA polymerase sigma factors"/>
    <property type="match status" value="1"/>
</dbReference>
<dbReference type="CDD" id="cd06171">
    <property type="entry name" value="Sigma70_r4"/>
    <property type="match status" value="1"/>
</dbReference>
<keyword evidence="2" id="KW-0805">Transcription regulation</keyword>
<organism evidence="9 10">
    <name type="scientific">Nocardioides marinquilinus</name>
    <dbReference type="NCBI Taxonomy" id="1210400"/>
    <lineage>
        <taxon>Bacteria</taxon>
        <taxon>Bacillati</taxon>
        <taxon>Actinomycetota</taxon>
        <taxon>Actinomycetes</taxon>
        <taxon>Propionibacteriales</taxon>
        <taxon>Nocardioidaceae</taxon>
        <taxon>Nocardioides</taxon>
    </lineage>
</organism>
<comment type="caution">
    <text evidence="9">The sequence shown here is derived from an EMBL/GenBank/DDBJ whole genome shotgun (WGS) entry which is preliminary data.</text>
</comment>
<dbReference type="InterPro" id="IPR007627">
    <property type="entry name" value="RNA_pol_sigma70_r2"/>
</dbReference>
<evidence type="ECO:0000256" key="4">
    <source>
        <dbReference type="ARBA" id="ARBA00023125"/>
    </source>
</evidence>
<feature type="domain" description="RNA polymerase sigma-70 region 2" evidence="7">
    <location>
        <begin position="39"/>
        <end position="99"/>
    </location>
</feature>
<evidence type="ECO:0000256" key="6">
    <source>
        <dbReference type="SAM" id="MobiDB-lite"/>
    </source>
</evidence>
<dbReference type="Gene3D" id="1.10.10.10">
    <property type="entry name" value="Winged helix-like DNA-binding domain superfamily/Winged helix DNA-binding domain"/>
    <property type="match status" value="1"/>
</dbReference>
<evidence type="ECO:0000259" key="8">
    <source>
        <dbReference type="Pfam" id="PF08281"/>
    </source>
</evidence>
<dbReference type="InterPro" id="IPR039425">
    <property type="entry name" value="RNA_pol_sigma-70-like"/>
</dbReference>
<dbReference type="InterPro" id="IPR014284">
    <property type="entry name" value="RNA_pol_sigma-70_dom"/>
</dbReference>
<dbReference type="Proteomes" id="UP001500221">
    <property type="component" value="Unassembled WGS sequence"/>
</dbReference>
<evidence type="ECO:0000256" key="3">
    <source>
        <dbReference type="ARBA" id="ARBA00023082"/>
    </source>
</evidence>
<dbReference type="PANTHER" id="PTHR43133">
    <property type="entry name" value="RNA POLYMERASE ECF-TYPE SIGMA FACTO"/>
    <property type="match status" value="1"/>
</dbReference>
<comment type="similarity">
    <text evidence="1">Belongs to the sigma-70 factor family. ECF subfamily.</text>
</comment>
<dbReference type="Gene3D" id="1.10.1740.10">
    <property type="match status" value="1"/>
</dbReference>
<keyword evidence="4" id="KW-0238">DNA-binding</keyword>
<name>A0ABP9P5B9_9ACTN</name>
<dbReference type="SUPFAM" id="SSF88659">
    <property type="entry name" value="Sigma3 and sigma4 domains of RNA polymerase sigma factors"/>
    <property type="match status" value="1"/>
</dbReference>
<keyword evidence="5" id="KW-0804">Transcription</keyword>
<evidence type="ECO:0000256" key="1">
    <source>
        <dbReference type="ARBA" id="ARBA00010641"/>
    </source>
</evidence>
<dbReference type="InterPro" id="IPR013249">
    <property type="entry name" value="RNA_pol_sigma70_r4_t2"/>
</dbReference>
<dbReference type="InterPro" id="IPR013325">
    <property type="entry name" value="RNA_pol_sigma_r2"/>
</dbReference>
<feature type="region of interest" description="Disordered" evidence="6">
    <location>
        <begin position="1"/>
        <end position="23"/>
    </location>
</feature>
<dbReference type="EMBL" id="BAABKG010000001">
    <property type="protein sequence ID" value="GAA5140904.1"/>
    <property type="molecule type" value="Genomic_DNA"/>
</dbReference>
<evidence type="ECO:0000313" key="10">
    <source>
        <dbReference type="Proteomes" id="UP001500221"/>
    </source>
</evidence>
<dbReference type="NCBIfam" id="TIGR02937">
    <property type="entry name" value="sigma70-ECF"/>
    <property type="match status" value="1"/>
</dbReference>